<comment type="caution">
    <text evidence="2">The sequence shown here is derived from an EMBL/GenBank/DDBJ whole genome shotgun (WGS) entry which is preliminary data.</text>
</comment>
<protein>
    <submittedName>
        <fullName evidence="2">Type II toxin-antitoxin system VapC family toxin</fullName>
    </submittedName>
</protein>
<dbReference type="SMART" id="SM00670">
    <property type="entry name" value="PINc"/>
    <property type="match status" value="1"/>
</dbReference>
<name>A0A5M5BWS3_BACOV</name>
<dbReference type="RefSeq" id="WP_008777395.1">
    <property type="nucleotide sequence ID" value="NZ_JADNDM010000059.1"/>
</dbReference>
<dbReference type="InterPro" id="IPR002716">
    <property type="entry name" value="PIN_dom"/>
</dbReference>
<evidence type="ECO:0000259" key="1">
    <source>
        <dbReference type="SMART" id="SM00670"/>
    </source>
</evidence>
<dbReference type="InterPro" id="IPR029060">
    <property type="entry name" value="PIN-like_dom_sf"/>
</dbReference>
<organism evidence="2 3">
    <name type="scientific">Bacteroides ovatus</name>
    <dbReference type="NCBI Taxonomy" id="28116"/>
    <lineage>
        <taxon>Bacteria</taxon>
        <taxon>Pseudomonadati</taxon>
        <taxon>Bacteroidota</taxon>
        <taxon>Bacteroidia</taxon>
        <taxon>Bacteroidales</taxon>
        <taxon>Bacteroidaceae</taxon>
        <taxon>Bacteroides</taxon>
    </lineage>
</organism>
<dbReference type="Pfam" id="PF01850">
    <property type="entry name" value="PIN"/>
    <property type="match status" value="1"/>
</dbReference>
<feature type="domain" description="PIN" evidence="1">
    <location>
        <begin position="3"/>
        <end position="135"/>
    </location>
</feature>
<dbReference type="AlphaFoldDB" id="A0A5M5BWS3"/>
<dbReference type="Gene3D" id="3.40.50.1010">
    <property type="entry name" value="5'-nuclease"/>
    <property type="match status" value="1"/>
</dbReference>
<dbReference type="CDD" id="cd09854">
    <property type="entry name" value="PIN_VapC-like"/>
    <property type="match status" value="1"/>
</dbReference>
<reference evidence="2 3" key="1">
    <citation type="journal article" date="2019" name="Nat. Med.">
        <title>A library of human gut bacterial isolates paired with longitudinal multiomics data enables mechanistic microbiome research.</title>
        <authorList>
            <person name="Poyet M."/>
            <person name="Groussin M."/>
            <person name="Gibbons S.M."/>
            <person name="Avila-Pacheco J."/>
            <person name="Jiang X."/>
            <person name="Kearney S.M."/>
            <person name="Perrotta A.R."/>
            <person name="Berdy B."/>
            <person name="Zhao S."/>
            <person name="Lieberman T.D."/>
            <person name="Swanson P.K."/>
            <person name="Smith M."/>
            <person name="Roesemann S."/>
            <person name="Alexander J.E."/>
            <person name="Rich S.A."/>
            <person name="Livny J."/>
            <person name="Vlamakis H."/>
            <person name="Clish C."/>
            <person name="Bullock K."/>
            <person name="Deik A."/>
            <person name="Scott J."/>
            <person name="Pierce K.A."/>
            <person name="Xavier R.J."/>
            <person name="Alm E.J."/>
        </authorList>
    </citation>
    <scope>NUCLEOTIDE SEQUENCE [LARGE SCALE GENOMIC DNA]</scope>
    <source>
        <strain evidence="2 3">BIOML-A163</strain>
    </source>
</reference>
<evidence type="ECO:0000313" key="2">
    <source>
        <dbReference type="EMBL" id="KAA3940614.1"/>
    </source>
</evidence>
<gene>
    <name evidence="2" type="ORF">F3D71_23460</name>
</gene>
<dbReference type="EMBL" id="VWLE01000486">
    <property type="protein sequence ID" value="KAA3940614.1"/>
    <property type="molecule type" value="Genomic_DNA"/>
</dbReference>
<dbReference type="GeneID" id="82152479"/>
<sequence>MKQKYVIDTTALMSYFSSTFEIQNKMSQHALDIISQAFNNDSIILLIPSIVFVEIFSKQFTNVERSEKIRYEVYEKIKSCDNISIEAIDKEVLEAFLKITDIEKKYSFDNHDKLIYSTAIKYNVPLLTSDLRLKRYNKKKKMIPQIID</sequence>
<accession>A0A5M5BWS3</accession>
<dbReference type="SUPFAM" id="SSF88723">
    <property type="entry name" value="PIN domain-like"/>
    <property type="match status" value="1"/>
</dbReference>
<proteinExistence type="predicted"/>
<evidence type="ECO:0000313" key="3">
    <source>
        <dbReference type="Proteomes" id="UP000323717"/>
    </source>
</evidence>
<dbReference type="Proteomes" id="UP000323717">
    <property type="component" value="Unassembled WGS sequence"/>
</dbReference>